<dbReference type="OrthoDB" id="9807434at2"/>
<protein>
    <recommendedName>
        <fullName evidence="8">Cytidylate kinase</fullName>
        <shortName evidence="8">CK</shortName>
        <ecNumber evidence="8">2.7.4.25</ecNumber>
    </recommendedName>
    <alternativeName>
        <fullName evidence="8">Cytidine monophosphate kinase</fullName>
        <shortName evidence="8">CMP kinase</shortName>
    </alternativeName>
</protein>
<dbReference type="GO" id="GO:0006220">
    <property type="term" value="P:pyrimidine nucleotide metabolic process"/>
    <property type="evidence" value="ECO:0007669"/>
    <property type="project" value="UniProtKB-UniRule"/>
</dbReference>
<evidence type="ECO:0000256" key="6">
    <source>
        <dbReference type="ARBA" id="ARBA00047615"/>
    </source>
</evidence>
<comment type="catalytic activity">
    <reaction evidence="6 8">
        <text>dCMP + ATP = dCDP + ADP</text>
        <dbReference type="Rhea" id="RHEA:25094"/>
        <dbReference type="ChEBI" id="CHEBI:30616"/>
        <dbReference type="ChEBI" id="CHEBI:57566"/>
        <dbReference type="ChEBI" id="CHEBI:58593"/>
        <dbReference type="ChEBI" id="CHEBI:456216"/>
        <dbReference type="EC" id="2.7.4.25"/>
    </reaction>
</comment>
<evidence type="ECO:0000256" key="7">
    <source>
        <dbReference type="ARBA" id="ARBA00048478"/>
    </source>
</evidence>
<keyword evidence="3 8" id="KW-0547">Nucleotide-binding</keyword>
<sequence>MKKVNIAIDGPAGAGKSTVSKEIAKRLEYTFINSGSMYRAIAYNAIMHDVDLDNENSVTETLKSVEIELKLDESVWINGRDVSNAIRAEHISHGSSTIAKYQKVREFVVSYIQNMTKANKGFIIDGRDTTFKLMPHAEVKIFLWADAQERAKRRQLQNETMGFKTSYDEVLLDVKLRDEQDMNRKVDPLHKTEDATLIDCTNMSFEEVVLEIIRIVDLTIVKANNEK</sequence>
<dbReference type="GO" id="GO:0005524">
    <property type="term" value="F:ATP binding"/>
    <property type="evidence" value="ECO:0007669"/>
    <property type="project" value="UniProtKB-UniRule"/>
</dbReference>
<dbReference type="EC" id="2.7.4.25" evidence="8"/>
<evidence type="ECO:0000313" key="11">
    <source>
        <dbReference type="Proteomes" id="UP000004757"/>
    </source>
</evidence>
<feature type="binding site" evidence="8">
    <location>
        <begin position="10"/>
        <end position="18"/>
    </location>
    <ligand>
        <name>ATP</name>
        <dbReference type="ChEBI" id="CHEBI:30616"/>
    </ligand>
</feature>
<dbReference type="GO" id="GO:0005737">
    <property type="term" value="C:cytoplasm"/>
    <property type="evidence" value="ECO:0007669"/>
    <property type="project" value="UniProtKB-SubCell"/>
</dbReference>
<evidence type="ECO:0000313" key="10">
    <source>
        <dbReference type="EMBL" id="EFF41703.1"/>
    </source>
</evidence>
<keyword evidence="4 8" id="KW-0418">Kinase</keyword>
<evidence type="ECO:0000259" key="9">
    <source>
        <dbReference type="Pfam" id="PF02224"/>
    </source>
</evidence>
<dbReference type="AlphaFoldDB" id="D4XVD3"/>
<dbReference type="EMBL" id="ADNC01000007">
    <property type="protein sequence ID" value="EFF41703.1"/>
    <property type="molecule type" value="Genomic_DNA"/>
</dbReference>
<evidence type="ECO:0000256" key="4">
    <source>
        <dbReference type="ARBA" id="ARBA00022777"/>
    </source>
</evidence>
<comment type="catalytic activity">
    <reaction evidence="7 8">
        <text>CMP + ATP = CDP + ADP</text>
        <dbReference type="Rhea" id="RHEA:11600"/>
        <dbReference type="ChEBI" id="CHEBI:30616"/>
        <dbReference type="ChEBI" id="CHEBI:58069"/>
        <dbReference type="ChEBI" id="CHEBI:60377"/>
        <dbReference type="ChEBI" id="CHEBI:456216"/>
        <dbReference type="EC" id="2.7.4.25"/>
    </reaction>
</comment>
<dbReference type="InterPro" id="IPR003136">
    <property type="entry name" value="Cytidylate_kin"/>
</dbReference>
<dbReference type="STRING" id="747682.MALL_0649"/>
<dbReference type="CDD" id="cd02020">
    <property type="entry name" value="CMPK"/>
    <property type="match status" value="1"/>
</dbReference>
<comment type="similarity">
    <text evidence="1 8">Belongs to the cytidylate kinase family. Type 1 subfamily.</text>
</comment>
<evidence type="ECO:0000256" key="5">
    <source>
        <dbReference type="ARBA" id="ARBA00022840"/>
    </source>
</evidence>
<evidence type="ECO:0000256" key="1">
    <source>
        <dbReference type="ARBA" id="ARBA00009427"/>
    </source>
</evidence>
<comment type="caution">
    <text evidence="10">The sequence shown here is derived from an EMBL/GenBank/DDBJ whole genome shotgun (WGS) entry which is preliminary data.</text>
</comment>
<dbReference type="InterPro" id="IPR027417">
    <property type="entry name" value="P-loop_NTPase"/>
</dbReference>
<dbReference type="GO" id="GO:0036430">
    <property type="term" value="F:CMP kinase activity"/>
    <property type="evidence" value="ECO:0007669"/>
    <property type="project" value="RHEA"/>
</dbReference>
<organism evidence="10 11">
    <name type="scientific">Mycoplasmopsis alligatoris A21JP2</name>
    <dbReference type="NCBI Taxonomy" id="747682"/>
    <lineage>
        <taxon>Bacteria</taxon>
        <taxon>Bacillati</taxon>
        <taxon>Mycoplasmatota</taxon>
        <taxon>Mycoplasmoidales</taxon>
        <taxon>Metamycoplasmataceae</taxon>
        <taxon>Mycoplasmopsis</taxon>
    </lineage>
</organism>
<accession>D4XVD3</accession>
<dbReference type="GO" id="GO:0036431">
    <property type="term" value="F:dCMP kinase activity"/>
    <property type="evidence" value="ECO:0007669"/>
    <property type="project" value="InterPro"/>
</dbReference>
<name>D4XVD3_9BACT</name>
<dbReference type="NCBIfam" id="TIGR00017">
    <property type="entry name" value="cmk"/>
    <property type="match status" value="1"/>
</dbReference>
<dbReference type="HAMAP" id="MF_00238">
    <property type="entry name" value="Cytidyl_kinase_type1"/>
    <property type="match status" value="1"/>
</dbReference>
<dbReference type="eggNOG" id="COG0283">
    <property type="taxonomic scope" value="Bacteria"/>
</dbReference>
<evidence type="ECO:0000256" key="3">
    <source>
        <dbReference type="ARBA" id="ARBA00022741"/>
    </source>
</evidence>
<feature type="domain" description="Cytidylate kinase" evidence="9">
    <location>
        <begin position="6"/>
        <end position="216"/>
    </location>
</feature>
<proteinExistence type="inferred from homology"/>
<keyword evidence="2 8" id="KW-0808">Transferase</keyword>
<keyword evidence="11" id="KW-1185">Reference proteome</keyword>
<dbReference type="SUPFAM" id="SSF52540">
    <property type="entry name" value="P-loop containing nucleoside triphosphate hydrolases"/>
    <property type="match status" value="1"/>
</dbReference>
<keyword evidence="8" id="KW-0963">Cytoplasm</keyword>
<dbReference type="Gene3D" id="3.40.50.300">
    <property type="entry name" value="P-loop containing nucleotide triphosphate hydrolases"/>
    <property type="match status" value="1"/>
</dbReference>
<dbReference type="InterPro" id="IPR011994">
    <property type="entry name" value="Cytidylate_kinase_dom"/>
</dbReference>
<dbReference type="RefSeq" id="WP_005683415.1">
    <property type="nucleotide sequence ID" value="NZ_ADNC01000007.1"/>
</dbReference>
<reference evidence="10 11" key="1">
    <citation type="submission" date="2010-03" db="EMBL/GenBank/DDBJ databases">
        <authorList>
            <person name="Glass J.I."/>
            <person name="Benders G.A."/>
            <person name="Durkin A.S."/>
            <person name="Farmerie W.G."/>
            <person name="Hlavinka K."/>
            <person name="Hostetler J."/>
            <person name="Jackson J."/>
            <person name="May M.A."/>
            <person name="Miller R.H."/>
            <person name="Paralanov V."/>
            <person name="Radune D."/>
            <person name="Szczypinski B."/>
            <person name="Brown D.R."/>
        </authorList>
    </citation>
    <scope>NUCLEOTIDE SEQUENCE [LARGE SCALE GENOMIC DNA]</scope>
    <source>
        <strain evidence="10 11">A21JP2</strain>
    </source>
</reference>
<gene>
    <name evidence="8 10" type="primary">cmk</name>
    <name evidence="10" type="ORF">MALL_0649</name>
</gene>
<keyword evidence="5 8" id="KW-0067">ATP-binding</keyword>
<dbReference type="Proteomes" id="UP000004757">
    <property type="component" value="Unassembled WGS sequence"/>
</dbReference>
<evidence type="ECO:0000256" key="8">
    <source>
        <dbReference type="HAMAP-Rule" id="MF_00238"/>
    </source>
</evidence>
<dbReference type="Pfam" id="PF02224">
    <property type="entry name" value="Cytidylate_kin"/>
    <property type="match status" value="1"/>
</dbReference>
<evidence type="ECO:0000256" key="2">
    <source>
        <dbReference type="ARBA" id="ARBA00022679"/>
    </source>
</evidence>
<comment type="subcellular location">
    <subcellularLocation>
        <location evidence="8">Cytoplasm</location>
    </subcellularLocation>
</comment>